<evidence type="ECO:0000313" key="1">
    <source>
        <dbReference type="EMBL" id="VYS91407.1"/>
    </source>
</evidence>
<accession>A0A6N2SDG2</accession>
<name>A0A6N2SDG2_9FIRM</name>
<organism evidence="1">
    <name type="scientific">Anaerococcus vaginalis</name>
    <dbReference type="NCBI Taxonomy" id="33037"/>
    <lineage>
        <taxon>Bacteria</taxon>
        <taxon>Bacillati</taxon>
        <taxon>Bacillota</taxon>
        <taxon>Tissierellia</taxon>
        <taxon>Tissierellales</taxon>
        <taxon>Peptoniphilaceae</taxon>
        <taxon>Anaerococcus</taxon>
    </lineage>
</organism>
<reference evidence="1" key="1">
    <citation type="submission" date="2019-11" db="EMBL/GenBank/DDBJ databases">
        <authorList>
            <person name="Feng L."/>
        </authorList>
    </citation>
    <scope>NUCLEOTIDE SEQUENCE</scope>
    <source>
        <strain evidence="1">AvaginalisLFYP127</strain>
    </source>
</reference>
<protein>
    <recommendedName>
        <fullName evidence="2">Molecular chaperone DnaJ</fullName>
    </recommendedName>
</protein>
<evidence type="ECO:0008006" key="2">
    <source>
        <dbReference type="Google" id="ProtNLM"/>
    </source>
</evidence>
<dbReference type="EMBL" id="CACRSW010000011">
    <property type="protein sequence ID" value="VYS91407.1"/>
    <property type="molecule type" value="Genomic_DNA"/>
</dbReference>
<gene>
    <name evidence="1" type="ORF">AVLFYP127_01840</name>
</gene>
<dbReference type="AlphaFoldDB" id="A0A6N2SDG2"/>
<proteinExistence type="predicted"/>
<dbReference type="RefSeq" id="WP_156328809.1">
    <property type="nucleotide sequence ID" value="NZ_CACRSW010000011.1"/>
</dbReference>
<sequence length="268" mass="32056">MGQIIEFPNDKKSKDKIRKLKKTLENLVFERDNLKYIICENIKTEYMLIFGNLEYKIYKAYCNYLRLKRKKDMIQAKKNRQEKINMEVIDKKLDLEFTEYKKKLNEKIEEINTALRRSKSEILSDDDEKRLKKLYKFIVKKLHPDINLSITNSEKELFYNATEFYKNGDLKSLQIIFDIVCSEDMKDDIGLAGKSLEEEVIRLTDLVNLIKNDIELTKSMPPYTWSIYVEDEKKKSERLSQLEKDLKSFDDAVRTQEEYINNLIRDEI</sequence>